<sequence length="83" mass="10009">MHRFLEKRYAIRFCVKLGKEDKTTYRKIKEAYDAAAMDRSNVFAWHKLFREDRETVKDNDRTSCDLQHQPKHVASENFSEQRS</sequence>
<accession>A0A8X6SDX5</accession>
<evidence type="ECO:0000313" key="3">
    <source>
        <dbReference type="Proteomes" id="UP000887159"/>
    </source>
</evidence>
<dbReference type="AlphaFoldDB" id="A0A8X6SDX5"/>
<comment type="caution">
    <text evidence="2">The sequence shown here is derived from an EMBL/GenBank/DDBJ whole genome shotgun (WGS) entry which is preliminary data.</text>
</comment>
<protein>
    <recommendedName>
        <fullName evidence="4">Mos1 transposase HTH domain-containing protein</fullName>
    </recommendedName>
</protein>
<dbReference type="PANTHER" id="PTHR46060">
    <property type="entry name" value="MARINER MOS1 TRANSPOSASE-LIKE PROTEIN"/>
    <property type="match status" value="1"/>
</dbReference>
<dbReference type="InterPro" id="IPR052709">
    <property type="entry name" value="Transposase-MT_Hybrid"/>
</dbReference>
<keyword evidence="3" id="KW-1185">Reference proteome</keyword>
<reference evidence="2" key="1">
    <citation type="submission" date="2020-08" db="EMBL/GenBank/DDBJ databases">
        <title>Multicomponent nature underlies the extraordinary mechanical properties of spider dragline silk.</title>
        <authorList>
            <person name="Kono N."/>
            <person name="Nakamura H."/>
            <person name="Mori M."/>
            <person name="Yoshida Y."/>
            <person name="Ohtoshi R."/>
            <person name="Malay A.D."/>
            <person name="Moran D.A.P."/>
            <person name="Tomita M."/>
            <person name="Numata K."/>
            <person name="Arakawa K."/>
        </authorList>
    </citation>
    <scope>NUCLEOTIDE SEQUENCE</scope>
</reference>
<feature type="region of interest" description="Disordered" evidence="1">
    <location>
        <begin position="60"/>
        <end position="83"/>
    </location>
</feature>
<evidence type="ECO:0008006" key="4">
    <source>
        <dbReference type="Google" id="ProtNLM"/>
    </source>
</evidence>
<evidence type="ECO:0000313" key="2">
    <source>
        <dbReference type="EMBL" id="GFY11411.1"/>
    </source>
</evidence>
<dbReference type="Gene3D" id="1.10.10.1450">
    <property type="match status" value="1"/>
</dbReference>
<name>A0A8X6SDX5_TRICX</name>
<gene>
    <name evidence="2" type="ORF">TNCV_3182531</name>
</gene>
<dbReference type="Proteomes" id="UP000887159">
    <property type="component" value="Unassembled WGS sequence"/>
</dbReference>
<evidence type="ECO:0000256" key="1">
    <source>
        <dbReference type="SAM" id="MobiDB-lite"/>
    </source>
</evidence>
<organism evidence="2 3">
    <name type="scientific">Trichonephila clavipes</name>
    <name type="common">Golden silk orbweaver</name>
    <name type="synonym">Nephila clavipes</name>
    <dbReference type="NCBI Taxonomy" id="2585209"/>
    <lineage>
        <taxon>Eukaryota</taxon>
        <taxon>Metazoa</taxon>
        <taxon>Ecdysozoa</taxon>
        <taxon>Arthropoda</taxon>
        <taxon>Chelicerata</taxon>
        <taxon>Arachnida</taxon>
        <taxon>Araneae</taxon>
        <taxon>Araneomorphae</taxon>
        <taxon>Entelegynae</taxon>
        <taxon>Araneoidea</taxon>
        <taxon>Nephilidae</taxon>
        <taxon>Trichonephila</taxon>
    </lineage>
</organism>
<dbReference type="EMBL" id="BMAU01021305">
    <property type="protein sequence ID" value="GFY11411.1"/>
    <property type="molecule type" value="Genomic_DNA"/>
</dbReference>
<proteinExistence type="predicted"/>
<dbReference type="PANTHER" id="PTHR46060:SF1">
    <property type="entry name" value="MARINER MOS1 TRANSPOSASE-LIKE PROTEIN"/>
    <property type="match status" value="1"/>
</dbReference>